<evidence type="ECO:0000313" key="4">
    <source>
        <dbReference type="EMBL" id="MEO1766721.1"/>
    </source>
</evidence>
<name>A0ABV0EDV8_9BURK</name>
<feature type="region of interest" description="Disordered" evidence="1">
    <location>
        <begin position="236"/>
        <end position="259"/>
    </location>
</feature>
<keyword evidence="5" id="KW-1185">Reference proteome</keyword>
<gene>
    <name evidence="4" type="ORF">V6E02_05795</name>
</gene>
<keyword evidence="2" id="KW-0472">Membrane</keyword>
<dbReference type="PANTHER" id="PTHR32309:SF13">
    <property type="entry name" value="FERRIC ENTEROBACTIN TRANSPORT PROTEIN FEPE"/>
    <property type="match status" value="1"/>
</dbReference>
<feature type="compositionally biased region" description="Basic and acidic residues" evidence="1">
    <location>
        <begin position="236"/>
        <end position="250"/>
    </location>
</feature>
<accession>A0ABV0EDV8</accession>
<dbReference type="PANTHER" id="PTHR32309">
    <property type="entry name" value="TYROSINE-PROTEIN KINASE"/>
    <property type="match status" value="1"/>
</dbReference>
<keyword evidence="2" id="KW-1133">Transmembrane helix</keyword>
<organism evidence="4 5">
    <name type="scientific">Thiobacter aerophilum</name>
    <dbReference type="NCBI Taxonomy" id="3121275"/>
    <lineage>
        <taxon>Bacteria</taxon>
        <taxon>Pseudomonadati</taxon>
        <taxon>Pseudomonadota</taxon>
        <taxon>Betaproteobacteria</taxon>
        <taxon>Burkholderiales</taxon>
        <taxon>Thiobacteraceae</taxon>
        <taxon>Thiobacter</taxon>
    </lineage>
</organism>
<proteinExistence type="predicted"/>
<dbReference type="Pfam" id="PF13807">
    <property type="entry name" value="GNVR"/>
    <property type="match status" value="1"/>
</dbReference>
<dbReference type="NCBIfam" id="TIGR03007">
    <property type="entry name" value="pepcterm_ChnLen"/>
    <property type="match status" value="1"/>
</dbReference>
<evidence type="ECO:0000313" key="5">
    <source>
        <dbReference type="Proteomes" id="UP001482231"/>
    </source>
</evidence>
<dbReference type="RefSeq" id="WP_347307828.1">
    <property type="nucleotide sequence ID" value="NZ_JBAJEX010000003.1"/>
</dbReference>
<dbReference type="Proteomes" id="UP001482231">
    <property type="component" value="Unassembled WGS sequence"/>
</dbReference>
<keyword evidence="2" id="KW-0812">Transmembrane</keyword>
<feature type="domain" description="Tyrosine-protein kinase G-rich" evidence="3">
    <location>
        <begin position="363"/>
        <end position="443"/>
    </location>
</feature>
<dbReference type="Gene3D" id="1.20.1600.10">
    <property type="entry name" value="Outer membrane efflux proteins (OEP)"/>
    <property type="match status" value="1"/>
</dbReference>
<dbReference type="InterPro" id="IPR032807">
    <property type="entry name" value="GNVR"/>
</dbReference>
<dbReference type="EMBL" id="JBAJEX010000003">
    <property type="protein sequence ID" value="MEO1766721.1"/>
    <property type="molecule type" value="Genomic_DNA"/>
</dbReference>
<evidence type="ECO:0000256" key="2">
    <source>
        <dbReference type="SAM" id="Phobius"/>
    </source>
</evidence>
<protein>
    <submittedName>
        <fullName evidence="4">XrtA system polysaccharide chain length determinant</fullName>
    </submittedName>
</protein>
<reference evidence="4 5" key="1">
    <citation type="submission" date="2024-02" db="EMBL/GenBank/DDBJ databases">
        <title>New thermophilic sulfur-oxidizing bacteria from a hot springs of the Uzon caldera (Kamchatka, Russia).</title>
        <authorList>
            <person name="Dukat A.M."/>
            <person name="Elcheninov A.G."/>
            <person name="Frolov E.N."/>
        </authorList>
    </citation>
    <scope>NUCLEOTIDE SEQUENCE [LARGE SCALE GENOMIC DNA]</scope>
    <source>
        <strain evidence="4 5">AK1</strain>
    </source>
</reference>
<sequence length="512" mass="57205">MHEVLAKLMSYLRAMWLRRWYAVVVAWLIALVGWTWVYLTPNRYEATARVYIDTQSILKPLMSGLTVAPNMDQIVTMMTRTLISRPNMEKVARMTDLDVSAKTPKEMEALLDGLANDIKLEAARGDNLYVIRYQHRDPETAKRVVQSLLTILVESSLGTKRKDTDTAKRFIQDQLKSYEEKLVASENALKEFKQKHVGLMPGEGGDYFAKLAAAQQALSEAQLALREAESRRDQLKRQLADERPEIEKEAQPLGAANPELDARIQEQQRRLDQLRLVYTERHPDVVATKRLIDQLEAQKREEAKNRKPTAVSAGSSPNPFYQQLGIALAEAEANVASLKARVNELAARHAQLKHAVNMVPQVEAELTQLTRDYEVQKANYEQLLKRLESAEISEQMESKTEVIDFRVVDPPRVPSKPAFPNRPLLLSLVLLVALGAGVAVAFLVSQIIPVIPDRTALRAVADYPILGSVSMVWSPAQKRQRRRGLAAFAAAVGSLIGAWGALVSALALLGRA</sequence>
<feature type="transmembrane region" description="Helical" evidence="2">
    <location>
        <begin position="20"/>
        <end position="39"/>
    </location>
</feature>
<evidence type="ECO:0000259" key="3">
    <source>
        <dbReference type="Pfam" id="PF13807"/>
    </source>
</evidence>
<comment type="caution">
    <text evidence="4">The sequence shown here is derived from an EMBL/GenBank/DDBJ whole genome shotgun (WGS) entry which is preliminary data.</text>
</comment>
<dbReference type="InterPro" id="IPR014345">
    <property type="entry name" value="XrtA_polysacc_chain"/>
</dbReference>
<dbReference type="InterPro" id="IPR050445">
    <property type="entry name" value="Bact_polysacc_biosynth/exp"/>
</dbReference>
<feature type="transmembrane region" description="Helical" evidence="2">
    <location>
        <begin position="485"/>
        <end position="509"/>
    </location>
</feature>
<evidence type="ECO:0000256" key="1">
    <source>
        <dbReference type="SAM" id="MobiDB-lite"/>
    </source>
</evidence>
<feature type="transmembrane region" description="Helical" evidence="2">
    <location>
        <begin position="424"/>
        <end position="444"/>
    </location>
</feature>